<dbReference type="AlphaFoldDB" id="A0A813VE84"/>
<feature type="compositionally biased region" description="Low complexity" evidence="1">
    <location>
        <begin position="774"/>
        <end position="793"/>
    </location>
</feature>
<evidence type="ECO:0000313" key="3">
    <source>
        <dbReference type="EMBL" id="CAF0844174.1"/>
    </source>
</evidence>
<protein>
    <recommendedName>
        <fullName evidence="2">YTH domain-containing protein</fullName>
    </recommendedName>
</protein>
<name>A0A813VE84_9BILA</name>
<dbReference type="CDD" id="cd21134">
    <property type="entry name" value="YTH"/>
    <property type="match status" value="1"/>
</dbReference>
<dbReference type="InterPro" id="IPR007275">
    <property type="entry name" value="YTH_domain"/>
</dbReference>
<dbReference type="Proteomes" id="UP000663879">
    <property type="component" value="Unassembled WGS sequence"/>
</dbReference>
<dbReference type="GO" id="GO:0005737">
    <property type="term" value="C:cytoplasm"/>
    <property type="evidence" value="ECO:0007669"/>
    <property type="project" value="TreeGrafter"/>
</dbReference>
<comment type="caution">
    <text evidence="3">The sequence shown here is derived from an EMBL/GenBank/DDBJ whole genome shotgun (WGS) entry which is preliminary data.</text>
</comment>
<feature type="domain" description="YTH" evidence="2">
    <location>
        <begin position="589"/>
        <end position="723"/>
    </location>
</feature>
<gene>
    <name evidence="3" type="ORF">OXX778_LOCUS8613</name>
</gene>
<evidence type="ECO:0000313" key="4">
    <source>
        <dbReference type="Proteomes" id="UP000663879"/>
    </source>
</evidence>
<dbReference type="EMBL" id="CAJNOC010001200">
    <property type="protein sequence ID" value="CAF0844174.1"/>
    <property type="molecule type" value="Genomic_DNA"/>
</dbReference>
<dbReference type="GO" id="GO:0061157">
    <property type="term" value="P:mRNA destabilization"/>
    <property type="evidence" value="ECO:0007669"/>
    <property type="project" value="TreeGrafter"/>
</dbReference>
<dbReference type="OrthoDB" id="306690at2759"/>
<accession>A0A813VE84</accession>
<dbReference type="PANTHER" id="PTHR12357:SF89">
    <property type="entry name" value="YTH DOMAIN-CONTAINING FAMILY PROTEIN"/>
    <property type="match status" value="1"/>
</dbReference>
<dbReference type="GO" id="GO:1990247">
    <property type="term" value="F:N6-methyladenosine-containing RNA reader activity"/>
    <property type="evidence" value="ECO:0007669"/>
    <property type="project" value="TreeGrafter"/>
</dbReference>
<reference evidence="3" key="1">
    <citation type="submission" date="2021-02" db="EMBL/GenBank/DDBJ databases">
        <authorList>
            <person name="Nowell W R."/>
        </authorList>
    </citation>
    <scope>NUCLEOTIDE SEQUENCE</scope>
    <source>
        <strain evidence="3">Ploen Becks lab</strain>
    </source>
</reference>
<dbReference type="PANTHER" id="PTHR12357">
    <property type="entry name" value="YTH YT521-B HOMOLOGY DOMAIN-CONTAINING"/>
    <property type="match status" value="1"/>
</dbReference>
<evidence type="ECO:0000259" key="2">
    <source>
        <dbReference type="PROSITE" id="PS50882"/>
    </source>
</evidence>
<organism evidence="3 4">
    <name type="scientific">Brachionus calyciflorus</name>
    <dbReference type="NCBI Taxonomy" id="104777"/>
    <lineage>
        <taxon>Eukaryota</taxon>
        <taxon>Metazoa</taxon>
        <taxon>Spiralia</taxon>
        <taxon>Gnathifera</taxon>
        <taxon>Rotifera</taxon>
        <taxon>Eurotatoria</taxon>
        <taxon>Monogononta</taxon>
        <taxon>Pseudotrocha</taxon>
        <taxon>Ploima</taxon>
        <taxon>Brachionidae</taxon>
        <taxon>Brachionus</taxon>
    </lineage>
</organism>
<dbReference type="Gene3D" id="3.10.590.10">
    <property type="entry name" value="ph1033 like domains"/>
    <property type="match status" value="1"/>
</dbReference>
<feature type="compositionally biased region" description="Low complexity" evidence="1">
    <location>
        <begin position="28"/>
        <end position="56"/>
    </location>
</feature>
<dbReference type="Pfam" id="PF04146">
    <property type="entry name" value="YTH"/>
    <property type="match status" value="1"/>
</dbReference>
<dbReference type="PROSITE" id="PS50882">
    <property type="entry name" value="YTH"/>
    <property type="match status" value="1"/>
</dbReference>
<sequence length="820" mass="95080">MNKKNGSKKTERGQDSSNSEFDRQNQLTTESEFTSNTSASTSSSITTSPTTQNNQNQINQDELNSQAIFNDQASMLNQNQGLAQTHIPYINYYPFIQGSNPYNAPIDFNSANWSQTIAMAKSGVADPLSVAAYINAASFSSTDMPSYDQFNFAYPQAFSYSYGNPQISPINEFQQNRNFNKRSNNTNNINSNGANFQQTQVQNYYANNTNNSNNNQKTNKYYNNYQTNKLENDFNSLKLADNKSLTGRNSKNSFKYNSNYQQKYKNQKRYNFNNNFVNNSQQENVMPNENSNLDEMTMNDSNVDSKSWANIVNNNGNQFNINNNNNNNNSNYFSSNQNFNDQFQQNQTNLQNDFSNYILPDNSYRNSNYESRKYNNYTNYNNNNKNIYKNFNSNLNAFGSSNNSNNINNHSSQHKIEFNLDNNAFPPINSNGEQIMSQNKTLKDNSIVTNENHDQFNNNMNNRNYYKRQQYNNYQKQQQKQFGTNVSNIYQNTNDSENEYNNYQISNYKQRNMPRKQQDNDDESYYYKRHQPSQLNISSFMTNLDKKFFMESNDENNKNENQIDIDLKPRKIESNSYNPIEFNITPSSARFFVIKSYSEDDVFVSIKHNVWCSTEHGNRRLNSAFIKGEGNTPVYLFFSVNGSRHFCGMAEMTSTVDFNRKTNLWSQDKWRGCFQVKWIYVKDVPNSLLRNIKLENNDNKPVTNSRDTQEIPFDKGIQVLKVFHTFQHSSSIFDDFDHYENTRHDEETLGNIHSQKIDHKSEPQLIIPLKDDTSSSSISSPGSSDSYNTKPNENNIQQINQFENNGYNQSNLLPVQSSAI</sequence>
<dbReference type="GO" id="GO:0003729">
    <property type="term" value="F:mRNA binding"/>
    <property type="evidence" value="ECO:0007669"/>
    <property type="project" value="TreeGrafter"/>
</dbReference>
<feature type="region of interest" description="Disordered" evidence="1">
    <location>
        <begin position="770"/>
        <end position="793"/>
    </location>
</feature>
<feature type="region of interest" description="Disordered" evidence="1">
    <location>
        <begin position="1"/>
        <end position="56"/>
    </location>
</feature>
<proteinExistence type="predicted"/>
<evidence type="ECO:0000256" key="1">
    <source>
        <dbReference type="SAM" id="MobiDB-lite"/>
    </source>
</evidence>
<keyword evidence="4" id="KW-1185">Reference proteome</keyword>
<feature type="compositionally biased region" description="Polar residues" evidence="1">
    <location>
        <begin position="15"/>
        <end position="27"/>
    </location>
</feature>
<dbReference type="InterPro" id="IPR045168">
    <property type="entry name" value="YTH_prot"/>
</dbReference>